<name>A0AAI9N3N9_9BURK</name>
<dbReference type="InterPro" id="IPR028082">
    <property type="entry name" value="Peripla_BP_I"/>
</dbReference>
<dbReference type="Gene3D" id="1.10.260.40">
    <property type="entry name" value="lambda repressor-like DNA-binding domains"/>
    <property type="match status" value="1"/>
</dbReference>
<dbReference type="AlphaFoldDB" id="A0AAI9N3N9"/>
<dbReference type="GO" id="GO:0003700">
    <property type="term" value="F:DNA-binding transcription factor activity"/>
    <property type="evidence" value="ECO:0007669"/>
    <property type="project" value="TreeGrafter"/>
</dbReference>
<evidence type="ECO:0000313" key="6">
    <source>
        <dbReference type="Proteomes" id="UP000006772"/>
    </source>
</evidence>
<comment type="caution">
    <text evidence="5">The sequence shown here is derived from an EMBL/GenBank/DDBJ whole genome shotgun (WGS) entry which is preliminary data.</text>
</comment>
<keyword evidence="2" id="KW-0238">DNA-binding</keyword>
<dbReference type="InterPro" id="IPR046335">
    <property type="entry name" value="LacI/GalR-like_sensor"/>
</dbReference>
<dbReference type="CDD" id="cd01392">
    <property type="entry name" value="HTH_LacI"/>
    <property type="match status" value="1"/>
</dbReference>
<dbReference type="SUPFAM" id="SSF53822">
    <property type="entry name" value="Periplasmic binding protein-like I"/>
    <property type="match status" value="1"/>
</dbReference>
<evidence type="ECO:0000256" key="1">
    <source>
        <dbReference type="ARBA" id="ARBA00023015"/>
    </source>
</evidence>
<keyword evidence="3" id="KW-0804">Transcription</keyword>
<accession>A0AAI9N3N9</accession>
<dbReference type="RefSeq" id="WP_006463516.1">
    <property type="nucleotide sequence ID" value="NZ_AEEC02000014.1"/>
</dbReference>
<organism evidence="5 6">
    <name type="scientific">Herbaspirillum frisingense GSF30</name>
    <dbReference type="NCBI Taxonomy" id="864073"/>
    <lineage>
        <taxon>Bacteria</taxon>
        <taxon>Pseudomonadati</taxon>
        <taxon>Pseudomonadota</taxon>
        <taxon>Betaproteobacteria</taxon>
        <taxon>Burkholderiales</taxon>
        <taxon>Oxalobacteraceae</taxon>
        <taxon>Herbaspirillum</taxon>
    </lineage>
</organism>
<dbReference type="InterPro" id="IPR010982">
    <property type="entry name" value="Lambda_DNA-bd_dom_sf"/>
</dbReference>
<feature type="domain" description="HTH lacI-type" evidence="4">
    <location>
        <begin position="15"/>
        <end position="69"/>
    </location>
</feature>
<dbReference type="CDD" id="cd01575">
    <property type="entry name" value="PBP1_GntR"/>
    <property type="match status" value="1"/>
</dbReference>
<evidence type="ECO:0000256" key="2">
    <source>
        <dbReference type="ARBA" id="ARBA00023125"/>
    </source>
</evidence>
<dbReference type="Pfam" id="PF13377">
    <property type="entry name" value="Peripla_BP_3"/>
    <property type="match status" value="1"/>
</dbReference>
<evidence type="ECO:0000256" key="3">
    <source>
        <dbReference type="ARBA" id="ARBA00023163"/>
    </source>
</evidence>
<evidence type="ECO:0000313" key="5">
    <source>
        <dbReference type="EMBL" id="EOA04567.1"/>
    </source>
</evidence>
<dbReference type="SMART" id="SM00354">
    <property type="entry name" value="HTH_LACI"/>
    <property type="match status" value="1"/>
</dbReference>
<dbReference type="Pfam" id="PF00356">
    <property type="entry name" value="LacI"/>
    <property type="match status" value="1"/>
</dbReference>
<dbReference type="GO" id="GO:0000976">
    <property type="term" value="F:transcription cis-regulatory region binding"/>
    <property type="evidence" value="ECO:0007669"/>
    <property type="project" value="TreeGrafter"/>
</dbReference>
<dbReference type="EMBL" id="AEEC02000014">
    <property type="protein sequence ID" value="EOA04567.1"/>
    <property type="molecule type" value="Genomic_DNA"/>
</dbReference>
<keyword evidence="1" id="KW-0805">Transcription regulation</keyword>
<gene>
    <name evidence="5" type="ORF">HFRIS_011538</name>
</gene>
<reference evidence="5 6" key="1">
    <citation type="journal article" date="2013" name="Front. Microbiol.">
        <title>The genome of the endophytic bacterium H. frisingense GSF30(T) identifies diverse strategies in the Herbaspirillum genus to interact with plants.</title>
        <authorList>
            <person name="Straub D."/>
            <person name="Rothballer M."/>
            <person name="Hartmann A."/>
            <person name="Ludewig U."/>
        </authorList>
    </citation>
    <scope>NUCLEOTIDE SEQUENCE [LARGE SCALE GENOMIC DNA]</scope>
    <source>
        <strain evidence="5 6">GSF30</strain>
    </source>
</reference>
<dbReference type="InterPro" id="IPR000843">
    <property type="entry name" value="HTH_LacI"/>
</dbReference>
<dbReference type="PANTHER" id="PTHR30146">
    <property type="entry name" value="LACI-RELATED TRANSCRIPTIONAL REPRESSOR"/>
    <property type="match status" value="1"/>
</dbReference>
<dbReference type="SUPFAM" id="SSF47413">
    <property type="entry name" value="lambda repressor-like DNA-binding domains"/>
    <property type="match status" value="1"/>
</dbReference>
<dbReference type="Proteomes" id="UP000006772">
    <property type="component" value="Unassembled WGS sequence"/>
</dbReference>
<evidence type="ECO:0000259" key="4">
    <source>
        <dbReference type="PROSITE" id="PS50932"/>
    </source>
</evidence>
<dbReference type="Gene3D" id="3.40.50.2300">
    <property type="match status" value="2"/>
</dbReference>
<dbReference type="PROSITE" id="PS50932">
    <property type="entry name" value="HTH_LACI_2"/>
    <property type="match status" value="1"/>
</dbReference>
<dbReference type="PANTHER" id="PTHR30146:SF33">
    <property type="entry name" value="TRANSCRIPTIONAL REGULATOR"/>
    <property type="match status" value="1"/>
</dbReference>
<proteinExistence type="predicted"/>
<sequence length="340" mass="36316">MNRKPATAAAPSRAITKEDVARAAGVSHITVSRVINTPEKVAPATRERVEAFISSMGYIPNMLAGGLASRRTRIVAAIVPTISHSIFAETVRGLSEQLSLQGYQLLLGQTNYSEEAETGLVEAFIGRRVDGLVLTGVQHSVRTRQRLKAAGIPVVETWDLTPQPIDMLVGFDNHAAGHAMGQYLHRKGYRRMAFVGGEDPRGLARYAGMREALLAQSAAEPVHLVMPMGSFLQAGREAICRLLALQPGIDAAFFSNDVLAAGAALECARRGIAVPQRIALAGFANLDIAPEVLPALTTVQISAHQIGLTAAEMLLTRFDGDAVTQTVCDLGYAILERDSA</sequence>
<protein>
    <submittedName>
        <fullName evidence="5">LacI family transcription regulator protein</fullName>
    </submittedName>
</protein>